<dbReference type="RefSeq" id="WP_256540143.1">
    <property type="nucleotide sequence ID" value="NZ_JANHOH010000005.1"/>
</dbReference>
<keyword evidence="2" id="KW-1185">Reference proteome</keyword>
<dbReference type="Proteomes" id="UP001204376">
    <property type="component" value="Unassembled WGS sequence"/>
</dbReference>
<comment type="caution">
    <text evidence="1">The sequence shown here is derived from an EMBL/GenBank/DDBJ whole genome shotgun (WGS) entry which is preliminary data.</text>
</comment>
<accession>A0ABT1T5P0</accession>
<dbReference type="EMBL" id="JANHOH010000005">
    <property type="protein sequence ID" value="MCQ6959954.1"/>
    <property type="molecule type" value="Genomic_DNA"/>
</dbReference>
<sequence>MPGDFTGFLLSFPIGKTASGESGQNDGGHERVLKASPLFNREVSTFFQPG</sequence>
<evidence type="ECO:0000313" key="1">
    <source>
        <dbReference type="EMBL" id="MCQ6959954.1"/>
    </source>
</evidence>
<name>A0ABT1T5P0_9SPHI</name>
<evidence type="ECO:0000313" key="2">
    <source>
        <dbReference type="Proteomes" id="UP001204376"/>
    </source>
</evidence>
<organism evidence="1 2">
    <name type="scientific">Mucilaginibacter aquariorum</name>
    <dbReference type="NCBI Taxonomy" id="2967225"/>
    <lineage>
        <taxon>Bacteria</taxon>
        <taxon>Pseudomonadati</taxon>
        <taxon>Bacteroidota</taxon>
        <taxon>Sphingobacteriia</taxon>
        <taxon>Sphingobacteriales</taxon>
        <taxon>Sphingobacteriaceae</taxon>
        <taxon>Mucilaginibacter</taxon>
    </lineage>
</organism>
<reference evidence="1 2" key="1">
    <citation type="submission" date="2022-07" db="EMBL/GenBank/DDBJ databases">
        <title>Mucilaginibacter sp. JC4.</title>
        <authorList>
            <person name="Le V."/>
            <person name="Ko S.-R."/>
            <person name="Ahn C.-Y."/>
            <person name="Oh H.-M."/>
        </authorList>
    </citation>
    <scope>NUCLEOTIDE SEQUENCE [LARGE SCALE GENOMIC DNA]</scope>
    <source>
        <strain evidence="1 2">JC4</strain>
    </source>
</reference>
<gene>
    <name evidence="1" type="ORF">NPE20_18390</name>
</gene>
<proteinExistence type="predicted"/>
<protein>
    <submittedName>
        <fullName evidence="1">Uncharacterized protein</fullName>
    </submittedName>
</protein>